<dbReference type="InterPro" id="IPR022251">
    <property type="entry name" value="DUF3774_wound-induced"/>
</dbReference>
<proteinExistence type="predicted"/>
<gene>
    <name evidence="2" type="ORF">VNO77_28561</name>
</gene>
<dbReference type="Proteomes" id="UP001367508">
    <property type="component" value="Unassembled WGS sequence"/>
</dbReference>
<evidence type="ECO:0000313" key="3">
    <source>
        <dbReference type="Proteomes" id="UP001367508"/>
    </source>
</evidence>
<dbReference type="EMBL" id="JAYMYQ010000006">
    <property type="protein sequence ID" value="KAK7324748.1"/>
    <property type="molecule type" value="Genomic_DNA"/>
</dbReference>
<organism evidence="2 3">
    <name type="scientific">Canavalia gladiata</name>
    <name type="common">Sword bean</name>
    <name type="synonym">Dolichos gladiatus</name>
    <dbReference type="NCBI Taxonomy" id="3824"/>
    <lineage>
        <taxon>Eukaryota</taxon>
        <taxon>Viridiplantae</taxon>
        <taxon>Streptophyta</taxon>
        <taxon>Embryophyta</taxon>
        <taxon>Tracheophyta</taxon>
        <taxon>Spermatophyta</taxon>
        <taxon>Magnoliopsida</taxon>
        <taxon>eudicotyledons</taxon>
        <taxon>Gunneridae</taxon>
        <taxon>Pentapetalae</taxon>
        <taxon>rosids</taxon>
        <taxon>fabids</taxon>
        <taxon>Fabales</taxon>
        <taxon>Fabaceae</taxon>
        <taxon>Papilionoideae</taxon>
        <taxon>50 kb inversion clade</taxon>
        <taxon>NPAAA clade</taxon>
        <taxon>indigoferoid/millettioid clade</taxon>
        <taxon>Phaseoleae</taxon>
        <taxon>Canavalia</taxon>
    </lineage>
</organism>
<accession>A0AAN9KYW2</accession>
<evidence type="ECO:0000256" key="1">
    <source>
        <dbReference type="SAM" id="MobiDB-lite"/>
    </source>
</evidence>
<dbReference type="Pfam" id="PF12609">
    <property type="entry name" value="DUF3774"/>
    <property type="match status" value="1"/>
</dbReference>
<sequence length="113" mass="12648">MIHQQRKESERASAFGVVHELRDIVQVVPNMEEGIKDGSSRKDNLISSQKNSTRIPFSQAAPSKQERRVSSDNVNENGLHHAKNSNVGGAVDRFKKAEESLRTVMYLSCWGPN</sequence>
<comment type="caution">
    <text evidence="2">The sequence shown here is derived from an EMBL/GenBank/DDBJ whole genome shotgun (WGS) entry which is preliminary data.</text>
</comment>
<reference evidence="2 3" key="1">
    <citation type="submission" date="2024-01" db="EMBL/GenBank/DDBJ databases">
        <title>The genomes of 5 underutilized Papilionoideae crops provide insights into root nodulation and disease resistanc.</title>
        <authorList>
            <person name="Jiang F."/>
        </authorList>
    </citation>
    <scope>NUCLEOTIDE SEQUENCE [LARGE SCALE GENOMIC DNA]</scope>
    <source>
        <strain evidence="2">LVBAO_FW01</strain>
        <tissue evidence="2">Leaves</tissue>
    </source>
</reference>
<protein>
    <submittedName>
        <fullName evidence="2">Uncharacterized protein</fullName>
    </submittedName>
</protein>
<evidence type="ECO:0000313" key="2">
    <source>
        <dbReference type="EMBL" id="KAK7324748.1"/>
    </source>
</evidence>
<feature type="region of interest" description="Disordered" evidence="1">
    <location>
        <begin position="32"/>
        <end position="91"/>
    </location>
</feature>
<dbReference type="AlphaFoldDB" id="A0AAN9KYW2"/>
<keyword evidence="3" id="KW-1185">Reference proteome</keyword>
<name>A0AAN9KYW2_CANGL</name>
<feature type="compositionally biased region" description="Polar residues" evidence="1">
    <location>
        <begin position="45"/>
        <end position="62"/>
    </location>
</feature>
<feature type="compositionally biased region" description="Basic and acidic residues" evidence="1">
    <location>
        <begin position="33"/>
        <end position="44"/>
    </location>
</feature>